<organism evidence="2 3">
    <name type="scientific">Kiloniella laminariae</name>
    <dbReference type="NCBI Taxonomy" id="454162"/>
    <lineage>
        <taxon>Bacteria</taxon>
        <taxon>Pseudomonadati</taxon>
        <taxon>Pseudomonadota</taxon>
        <taxon>Alphaproteobacteria</taxon>
        <taxon>Rhodospirillales</taxon>
        <taxon>Kiloniellaceae</taxon>
        <taxon>Kiloniella</taxon>
    </lineage>
</organism>
<gene>
    <name evidence="2" type="ORF">O4H49_06490</name>
</gene>
<reference evidence="2" key="1">
    <citation type="submission" date="2022-12" db="EMBL/GenBank/DDBJ databases">
        <title>Bacterial isolates from different developmental stages of Nematostella vectensis.</title>
        <authorList>
            <person name="Fraune S."/>
        </authorList>
    </citation>
    <scope>NUCLEOTIDE SEQUENCE</scope>
    <source>
        <strain evidence="2">G21630-S1</strain>
    </source>
</reference>
<evidence type="ECO:0000313" key="3">
    <source>
        <dbReference type="Proteomes" id="UP001069802"/>
    </source>
</evidence>
<dbReference type="RefSeq" id="WP_269422619.1">
    <property type="nucleotide sequence ID" value="NZ_JAPWGY010000002.1"/>
</dbReference>
<dbReference type="Proteomes" id="UP001069802">
    <property type="component" value="Unassembled WGS sequence"/>
</dbReference>
<evidence type="ECO:0000256" key="1">
    <source>
        <dbReference type="SAM" id="MobiDB-lite"/>
    </source>
</evidence>
<protein>
    <recommendedName>
        <fullName evidence="4">Lipoprotein</fullName>
    </recommendedName>
</protein>
<sequence length="132" mass="14552">MKRFFGAILGCFLTFGSLSGCTWSDPVMLTASVGTLVYTDKTITDHFTSWAMAKDCSILYTSKGEAYCRDEELEADLTSTGYENLYCYRNIGGVTCYESPYEEASSQTVIHHSAQQQQPAVAKSNSTNPVIQ</sequence>
<proteinExistence type="predicted"/>
<evidence type="ECO:0000313" key="2">
    <source>
        <dbReference type="EMBL" id="MCZ4280417.1"/>
    </source>
</evidence>
<name>A0ABT4LH33_9PROT</name>
<comment type="caution">
    <text evidence="2">The sequence shown here is derived from an EMBL/GenBank/DDBJ whole genome shotgun (WGS) entry which is preliminary data.</text>
</comment>
<evidence type="ECO:0008006" key="4">
    <source>
        <dbReference type="Google" id="ProtNLM"/>
    </source>
</evidence>
<keyword evidence="3" id="KW-1185">Reference proteome</keyword>
<dbReference type="PROSITE" id="PS51257">
    <property type="entry name" value="PROKAR_LIPOPROTEIN"/>
    <property type="match status" value="1"/>
</dbReference>
<dbReference type="EMBL" id="JAPWGY010000002">
    <property type="protein sequence ID" value="MCZ4280417.1"/>
    <property type="molecule type" value="Genomic_DNA"/>
</dbReference>
<feature type="region of interest" description="Disordered" evidence="1">
    <location>
        <begin position="108"/>
        <end position="132"/>
    </location>
</feature>
<accession>A0ABT4LH33</accession>